<feature type="binding site" evidence="7">
    <location>
        <position position="167"/>
    </location>
    <ligand>
        <name>beta-D-fructose 1,6-bisphosphate</name>
        <dbReference type="ChEBI" id="CHEBI:32966"/>
        <note>allosteric activator</note>
    </ligand>
</feature>
<evidence type="ECO:0000313" key="14">
    <source>
        <dbReference type="Proteomes" id="UP000651482"/>
    </source>
</evidence>
<keyword evidence="14" id="KW-1185">Reference proteome</keyword>
<dbReference type="EC" id="1.1.1.27" evidence="3 7"/>
<feature type="binding site" evidence="10">
    <location>
        <begin position="9"/>
        <end position="14"/>
    </location>
    <ligand>
        <name>NAD(+)</name>
        <dbReference type="ChEBI" id="CHEBI:57540"/>
    </ligand>
</feature>
<feature type="binding site" evidence="9">
    <location>
        <position position="150"/>
    </location>
    <ligand>
        <name>substrate</name>
    </ligand>
</feature>
<feature type="binding site" evidence="7">
    <location>
        <position position="152"/>
    </location>
    <ligand>
        <name>beta-D-fructose 1,6-bisphosphate</name>
        <dbReference type="ChEBI" id="CHEBI:32966"/>
        <note>allosteric activator</note>
    </ligand>
</feature>
<feature type="binding site" evidence="7 10">
    <location>
        <begin position="117"/>
        <end position="119"/>
    </location>
    <ligand>
        <name>NAD(+)</name>
        <dbReference type="ChEBI" id="CHEBI:57540"/>
    </ligand>
</feature>
<comment type="similarity">
    <text evidence="2 7">Belongs to the LDH/MDH superfamily. LDH family.</text>
</comment>
<feature type="binding site" evidence="7 9">
    <location>
        <position position="87"/>
    </location>
    <ligand>
        <name>substrate</name>
    </ligand>
</feature>
<accession>A0A926HSF1</accession>
<dbReference type="InterPro" id="IPR001557">
    <property type="entry name" value="L-lactate/malate_DH"/>
</dbReference>
<dbReference type="Gene3D" id="3.90.110.10">
    <property type="entry name" value="Lactate dehydrogenase/glycoside hydrolase, family 4, C-terminal"/>
    <property type="match status" value="1"/>
</dbReference>
<comment type="caution">
    <text evidence="7">Lacks conserved residue(s) required for the propagation of feature annotation.</text>
</comment>
<proteinExistence type="inferred from homology"/>
<comment type="catalytic activity">
    <reaction evidence="6 7">
        <text>(S)-lactate + NAD(+) = pyruvate + NADH + H(+)</text>
        <dbReference type="Rhea" id="RHEA:23444"/>
        <dbReference type="ChEBI" id="CHEBI:15361"/>
        <dbReference type="ChEBI" id="CHEBI:15378"/>
        <dbReference type="ChEBI" id="CHEBI:16651"/>
        <dbReference type="ChEBI" id="CHEBI:57540"/>
        <dbReference type="ChEBI" id="CHEBI:57945"/>
        <dbReference type="EC" id="1.1.1.27"/>
    </reaction>
</comment>
<feature type="binding site" evidence="9">
    <location>
        <position position="81"/>
    </location>
    <ligand>
        <name>substrate</name>
    </ligand>
</feature>
<feature type="binding site" evidence="7">
    <location>
        <position position="13"/>
    </location>
    <ligand>
        <name>NAD(+)</name>
        <dbReference type="ChEBI" id="CHEBI:57540"/>
    </ligand>
</feature>
<feature type="binding site" evidence="7 10">
    <location>
        <position position="34"/>
    </location>
    <ligand>
        <name>NAD(+)</name>
        <dbReference type="ChEBI" id="CHEBI:57540"/>
    </ligand>
</feature>
<evidence type="ECO:0000256" key="3">
    <source>
        <dbReference type="ARBA" id="ARBA00012967"/>
    </source>
</evidence>
<feature type="binding site" evidence="10">
    <location>
        <position position="94"/>
    </location>
    <ligand>
        <name>NAD(+)</name>
        <dbReference type="ChEBI" id="CHEBI:57540"/>
    </ligand>
</feature>
<feature type="binding site" evidence="9">
    <location>
        <position position="119"/>
    </location>
    <ligand>
        <name>substrate</name>
    </ligand>
</feature>
<evidence type="ECO:0000256" key="6">
    <source>
        <dbReference type="ARBA" id="ARBA00049258"/>
    </source>
</evidence>
<evidence type="ECO:0000256" key="1">
    <source>
        <dbReference type="ARBA" id="ARBA00004843"/>
    </source>
</evidence>
<evidence type="ECO:0000256" key="10">
    <source>
        <dbReference type="PIRSR" id="PIRSR000102-3"/>
    </source>
</evidence>
<feature type="binding site" evidence="7">
    <location>
        <position position="232"/>
    </location>
    <ligand>
        <name>substrate</name>
    </ligand>
</feature>
<dbReference type="PRINTS" id="PR00086">
    <property type="entry name" value="LLDHDRGNASE"/>
</dbReference>
<dbReference type="Pfam" id="PF02866">
    <property type="entry name" value="Ldh_1_C"/>
    <property type="match status" value="1"/>
</dbReference>
<evidence type="ECO:0000313" key="13">
    <source>
        <dbReference type="EMBL" id="MBC8533765.1"/>
    </source>
</evidence>
<comment type="pathway">
    <text evidence="1 7">Fermentation; pyruvate fermentation to lactate; (S)-lactate from pyruvate: step 1/1.</text>
</comment>
<dbReference type="InterPro" id="IPR011304">
    <property type="entry name" value="L-lactate_DH"/>
</dbReference>
<comment type="subunit">
    <text evidence="7">Homotetramer.</text>
</comment>
<dbReference type="GO" id="GO:0004459">
    <property type="term" value="F:L-lactate dehydrogenase (NAD+) activity"/>
    <property type="evidence" value="ECO:0007669"/>
    <property type="project" value="UniProtKB-UniRule"/>
</dbReference>
<dbReference type="PANTHER" id="PTHR43128">
    <property type="entry name" value="L-2-HYDROXYCARBOXYLATE DEHYDROGENASE (NAD(P)(+))"/>
    <property type="match status" value="1"/>
</dbReference>
<dbReference type="InterPro" id="IPR022383">
    <property type="entry name" value="Lactate/malate_DH_C"/>
</dbReference>
<dbReference type="GO" id="GO:0006089">
    <property type="term" value="P:lactate metabolic process"/>
    <property type="evidence" value="ECO:0007669"/>
    <property type="project" value="TreeGrafter"/>
</dbReference>
<dbReference type="PANTHER" id="PTHR43128:SF16">
    <property type="entry name" value="L-LACTATE DEHYDROGENASE"/>
    <property type="match status" value="1"/>
</dbReference>
<evidence type="ECO:0000256" key="8">
    <source>
        <dbReference type="PIRSR" id="PIRSR000102-1"/>
    </source>
</evidence>
<keyword evidence="4 7" id="KW-0560">Oxidoreductase</keyword>
<comment type="function">
    <text evidence="7">Catalyzes the conversion of lactate to pyruvate.</text>
</comment>
<dbReference type="SUPFAM" id="SSF51735">
    <property type="entry name" value="NAD(P)-binding Rossmann-fold domains"/>
    <property type="match status" value="1"/>
</dbReference>
<dbReference type="GO" id="GO:0005737">
    <property type="term" value="C:cytoplasm"/>
    <property type="evidence" value="ECO:0007669"/>
    <property type="project" value="UniProtKB-SubCell"/>
</dbReference>
<dbReference type="RefSeq" id="WP_249319416.1">
    <property type="nucleotide sequence ID" value="NZ_JACRSN010000008.1"/>
</dbReference>
<dbReference type="HAMAP" id="MF_00488">
    <property type="entry name" value="Lactate_dehydrog"/>
    <property type="match status" value="1"/>
</dbReference>
<keyword evidence="7" id="KW-0021">Allosteric enzyme</keyword>
<feature type="domain" description="Lactate/malate dehydrogenase N-terminal" evidence="11">
    <location>
        <begin position="4"/>
        <end position="141"/>
    </location>
</feature>
<dbReference type="Proteomes" id="UP000651482">
    <property type="component" value="Unassembled WGS sequence"/>
</dbReference>
<dbReference type="AlphaFoldDB" id="A0A926HSF1"/>
<evidence type="ECO:0000259" key="12">
    <source>
        <dbReference type="Pfam" id="PF02866"/>
    </source>
</evidence>
<comment type="caution">
    <text evidence="13">The sequence shown here is derived from an EMBL/GenBank/DDBJ whole genome shotgun (WGS) entry which is preliminary data.</text>
</comment>
<evidence type="ECO:0000256" key="4">
    <source>
        <dbReference type="ARBA" id="ARBA00023002"/>
    </source>
</evidence>
<dbReference type="InterPro" id="IPR036291">
    <property type="entry name" value="NAD(P)-bd_dom_sf"/>
</dbReference>
<reference evidence="13" key="1">
    <citation type="submission" date="2020-08" db="EMBL/GenBank/DDBJ databases">
        <title>Genome public.</title>
        <authorList>
            <person name="Liu C."/>
            <person name="Sun Q."/>
        </authorList>
    </citation>
    <scope>NUCLEOTIDE SEQUENCE</scope>
    <source>
        <strain evidence="13">NSJ-40</strain>
    </source>
</reference>
<feature type="binding site" evidence="7">
    <location>
        <begin position="119"/>
        <end position="122"/>
    </location>
    <ligand>
        <name>substrate</name>
    </ligand>
</feature>
<evidence type="ECO:0000256" key="9">
    <source>
        <dbReference type="PIRSR" id="PIRSR000102-2"/>
    </source>
</evidence>
<dbReference type="EMBL" id="JACRSN010000008">
    <property type="protein sequence ID" value="MBC8533765.1"/>
    <property type="molecule type" value="Genomic_DNA"/>
</dbReference>
<protein>
    <recommendedName>
        <fullName evidence="3 7">L-lactate dehydrogenase</fullName>
        <shortName evidence="7">L-LDH</shortName>
        <ecNumber evidence="3 7">1.1.1.27</ecNumber>
    </recommendedName>
</protein>
<keyword evidence="7" id="KW-0963">Cytoplasm</keyword>
<keyword evidence="5 7" id="KW-0520">NAD</keyword>
<evidence type="ECO:0000259" key="11">
    <source>
        <dbReference type="Pfam" id="PF00056"/>
    </source>
</evidence>
<dbReference type="Pfam" id="PF00056">
    <property type="entry name" value="Ldh_1_N"/>
    <property type="match status" value="1"/>
</dbReference>
<sequence>MGKKITILGAGNVGASIAFALTVDGMVSEILLIDINKEKAAGEALDIVQGTPFCSPVKVYSGEYSDASGSDHIIYAAGIARRPGQTRLDLAQANLQILDSILPQIQHYAPHAVYIVVSNPVDILTYAMIRRYGMPAHQVIGSGTILDTARLRAGLAEHVHLNSKNIHAYVFGEHGDSFMIPWSLTSIGGLPMERYCTDLCEKHNTCGKEDLKRIEKDIRESGATVIRLKGSTHYAIALSTRQICEAIFQDLDSMLTVSGLIHGRYGIEDVCLSLPFVLGNMGIKREVTPPLLPAEEEQLRSSAAVLKGMIHALGL</sequence>
<feature type="domain" description="Lactate/malate dehydrogenase C-terminal" evidence="12">
    <location>
        <begin position="144"/>
        <end position="310"/>
    </location>
</feature>
<feature type="active site" description="Proton acceptor" evidence="7 8">
    <location>
        <position position="174"/>
    </location>
</feature>
<gene>
    <name evidence="7" type="primary">ldh</name>
    <name evidence="13" type="ORF">IAG03_07055</name>
</gene>
<organism evidence="13 14">
    <name type="scientific">Yeguia hominis</name>
    <dbReference type="NCBI Taxonomy" id="2763662"/>
    <lineage>
        <taxon>Bacteria</taxon>
        <taxon>Bacillati</taxon>
        <taxon>Bacillota</taxon>
        <taxon>Clostridia</taxon>
        <taxon>Eubacteriales</taxon>
        <taxon>Yeguiaceae</taxon>
        <taxon>Yeguia</taxon>
    </lineage>
</organism>
<feature type="binding site" evidence="7">
    <location>
        <begin position="147"/>
        <end position="150"/>
    </location>
    <ligand>
        <name>substrate</name>
    </ligand>
</feature>
<evidence type="ECO:0000256" key="5">
    <source>
        <dbReference type="ARBA" id="ARBA00023027"/>
    </source>
</evidence>
<dbReference type="Gene3D" id="3.40.50.720">
    <property type="entry name" value="NAD(P)-binding Rossmann-like Domain"/>
    <property type="match status" value="1"/>
</dbReference>
<dbReference type="SUPFAM" id="SSF56327">
    <property type="entry name" value="LDH C-terminal domain-like"/>
    <property type="match status" value="1"/>
</dbReference>
<feature type="binding site" evidence="7">
    <location>
        <position position="64"/>
    </location>
    <ligand>
        <name>NAD(+)</name>
        <dbReference type="ChEBI" id="CHEBI:57540"/>
    </ligand>
</feature>
<feature type="binding site" evidence="7">
    <location>
        <position position="142"/>
    </location>
    <ligand>
        <name>NAD(+)</name>
        <dbReference type="ChEBI" id="CHEBI:57540"/>
    </ligand>
</feature>
<comment type="activity regulation">
    <text evidence="7">Allosterically activated by fructose 1,6-bisphosphate (FBP).</text>
</comment>
<dbReference type="InterPro" id="IPR001236">
    <property type="entry name" value="Lactate/malate_DH_N"/>
</dbReference>
<evidence type="ECO:0000256" key="2">
    <source>
        <dbReference type="ARBA" id="ARBA00006054"/>
    </source>
</evidence>
<dbReference type="InterPro" id="IPR015955">
    <property type="entry name" value="Lactate_DH/Glyco_Ohase_4_C"/>
</dbReference>
<dbReference type="NCBIfam" id="TIGR01771">
    <property type="entry name" value="L-LDH-NAD"/>
    <property type="match status" value="1"/>
</dbReference>
<comment type="subcellular location">
    <subcellularLocation>
        <location evidence="7">Cytoplasm</location>
    </subcellularLocation>
</comment>
<evidence type="ECO:0000256" key="7">
    <source>
        <dbReference type="HAMAP-Rule" id="MF_00488"/>
    </source>
</evidence>
<dbReference type="PIRSF" id="PIRSF000102">
    <property type="entry name" value="Lac_mal_DH"/>
    <property type="match status" value="1"/>
</dbReference>
<feature type="binding site" evidence="7">
    <location>
        <position position="39"/>
    </location>
    <ligand>
        <name>NAD(+)</name>
        <dbReference type="ChEBI" id="CHEBI:57540"/>
    </ligand>
</feature>
<dbReference type="GO" id="GO:0006096">
    <property type="term" value="P:glycolytic process"/>
    <property type="evidence" value="ECO:0007669"/>
    <property type="project" value="UniProtKB-UniRule"/>
</dbReference>
<name>A0A926HSF1_9FIRM</name>
<feature type="binding site" evidence="7">
    <location>
        <position position="100"/>
    </location>
    <ligand>
        <name>NAD(+)</name>
        <dbReference type="ChEBI" id="CHEBI:57540"/>
    </ligand>
</feature>